<dbReference type="Proteomes" id="UP000654670">
    <property type="component" value="Unassembled WGS sequence"/>
</dbReference>
<reference evidence="9" key="1">
    <citation type="journal article" date="2014" name="Int. J. Syst. Evol. Microbiol.">
        <title>Complete genome sequence of Corynebacterium casei LMG S-19264T (=DSM 44701T), isolated from a smear-ripened cheese.</title>
        <authorList>
            <consortium name="US DOE Joint Genome Institute (JGI-PGF)"/>
            <person name="Walter F."/>
            <person name="Albersmeier A."/>
            <person name="Kalinowski J."/>
            <person name="Ruckert C."/>
        </authorList>
    </citation>
    <scope>NUCLEOTIDE SEQUENCE</scope>
    <source>
        <strain evidence="9">JCM 15325</strain>
    </source>
</reference>
<keyword evidence="4 7" id="KW-0812">Transmembrane</keyword>
<feature type="transmembrane region" description="Helical" evidence="7">
    <location>
        <begin position="21"/>
        <end position="44"/>
    </location>
</feature>
<feature type="transmembrane region" description="Helical" evidence="7">
    <location>
        <begin position="88"/>
        <end position="107"/>
    </location>
</feature>
<keyword evidence="10" id="KW-1185">Reference proteome</keyword>
<evidence type="ECO:0000256" key="2">
    <source>
        <dbReference type="ARBA" id="ARBA00022448"/>
    </source>
</evidence>
<evidence type="ECO:0000256" key="5">
    <source>
        <dbReference type="ARBA" id="ARBA00022989"/>
    </source>
</evidence>
<keyword evidence="6 7" id="KW-0472">Membrane</keyword>
<feature type="transmembrane region" description="Helical" evidence="7">
    <location>
        <begin position="147"/>
        <end position="168"/>
    </location>
</feature>
<feature type="transmembrane region" description="Helical" evidence="7">
    <location>
        <begin position="113"/>
        <end position="135"/>
    </location>
</feature>
<dbReference type="EMBL" id="BMOK01000020">
    <property type="protein sequence ID" value="GGL64717.1"/>
    <property type="molecule type" value="Genomic_DNA"/>
</dbReference>
<organism evidence="9 10">
    <name type="scientific">Sporolactobacillus putidus</name>
    <dbReference type="NCBI Taxonomy" id="492735"/>
    <lineage>
        <taxon>Bacteria</taxon>
        <taxon>Bacillati</taxon>
        <taxon>Bacillota</taxon>
        <taxon>Bacilli</taxon>
        <taxon>Bacillales</taxon>
        <taxon>Sporolactobacillaceae</taxon>
        <taxon>Sporolactobacillus</taxon>
    </lineage>
</organism>
<keyword evidence="3" id="KW-1003">Cell membrane</keyword>
<dbReference type="InterPro" id="IPR047200">
    <property type="entry name" value="MFS_YcaD-like"/>
</dbReference>
<gene>
    <name evidence="9" type="ORF">GCM10007968_30840</name>
</gene>
<feature type="domain" description="Major facilitator superfamily (MFS) profile" evidence="8">
    <location>
        <begin position="22"/>
        <end position="400"/>
    </location>
</feature>
<keyword evidence="2" id="KW-0813">Transport</keyword>
<comment type="caution">
    <text evidence="9">The sequence shown here is derived from an EMBL/GenBank/DDBJ whole genome shotgun (WGS) entry which is preliminary data.</text>
</comment>
<dbReference type="PANTHER" id="PTHR23521:SF2">
    <property type="entry name" value="TRANSPORTER MFS SUPERFAMILY"/>
    <property type="match status" value="1"/>
</dbReference>
<dbReference type="Pfam" id="PF07690">
    <property type="entry name" value="MFS_1"/>
    <property type="match status" value="1"/>
</dbReference>
<feature type="transmembrane region" description="Helical" evidence="7">
    <location>
        <begin position="287"/>
        <end position="305"/>
    </location>
</feature>
<accession>A0A917SAD7</accession>
<feature type="transmembrane region" description="Helical" evidence="7">
    <location>
        <begin position="342"/>
        <end position="364"/>
    </location>
</feature>
<evidence type="ECO:0000256" key="4">
    <source>
        <dbReference type="ARBA" id="ARBA00022692"/>
    </source>
</evidence>
<evidence type="ECO:0000259" key="8">
    <source>
        <dbReference type="PROSITE" id="PS50850"/>
    </source>
</evidence>
<comment type="subcellular location">
    <subcellularLocation>
        <location evidence="1">Cell membrane</location>
        <topology evidence="1">Multi-pass membrane protein</topology>
    </subcellularLocation>
</comment>
<evidence type="ECO:0000256" key="6">
    <source>
        <dbReference type="ARBA" id="ARBA00023136"/>
    </source>
</evidence>
<dbReference type="AlphaFoldDB" id="A0A917SAD7"/>
<feature type="transmembrane region" description="Helical" evidence="7">
    <location>
        <begin position="376"/>
        <end position="395"/>
    </location>
</feature>
<proteinExistence type="predicted"/>
<protein>
    <submittedName>
        <fullName evidence="9">MFS transporter</fullName>
    </submittedName>
</protein>
<dbReference type="CDD" id="cd17477">
    <property type="entry name" value="MFS_YcaD_like"/>
    <property type="match status" value="1"/>
</dbReference>
<keyword evidence="5 7" id="KW-1133">Transmembrane helix</keyword>
<evidence type="ECO:0000256" key="3">
    <source>
        <dbReference type="ARBA" id="ARBA00022475"/>
    </source>
</evidence>
<dbReference type="Gene3D" id="1.20.1250.20">
    <property type="entry name" value="MFS general substrate transporter like domains"/>
    <property type="match status" value="2"/>
</dbReference>
<dbReference type="SUPFAM" id="SSF103473">
    <property type="entry name" value="MFS general substrate transporter"/>
    <property type="match status" value="1"/>
</dbReference>
<sequence>MNNFFQPGKDKIMTLRSYNSFRLTLLIGTVFICGVAEGMLLPLISALLDERGVPPIINGIGTTALYIGMLAAAPFMEKPMQRFGYKSFLFTGLMLITVSLFLFPLYINLWFWFILRLAVGIGDSMLHFAAQTWITIGSPHEKRGRNIALYGLSFGLGFAVGPLLVRLLVFGLPIPFITGAAACLVFLIPLLLLKNEYPETLSPDSRSEVRWLNRCGQVVFAAWSGLVATFGFGFLEASLNNSFPIFALRNGFRLEDISSLLPMFVAGGLLTQLPIGVIGDRVGRKKLLPLLSLLGAGAFVLAGVFSFSFYGLLFTLSAAGMLIGSLYSMSMSYVSDMLSRSLIPLGNILMSVCYSFGSMAGPVAGNVLIGLVPQGGLFYGISLILILVALSSTIHQSLRANHNRMDQSGYPVD</sequence>
<name>A0A917SAD7_9BACL</name>
<evidence type="ECO:0000313" key="9">
    <source>
        <dbReference type="EMBL" id="GGL64717.1"/>
    </source>
</evidence>
<dbReference type="PROSITE" id="PS50850">
    <property type="entry name" value="MFS"/>
    <property type="match status" value="1"/>
</dbReference>
<feature type="transmembrane region" description="Helical" evidence="7">
    <location>
        <begin position="311"/>
        <end position="330"/>
    </location>
</feature>
<feature type="transmembrane region" description="Helical" evidence="7">
    <location>
        <begin position="56"/>
        <end position="76"/>
    </location>
</feature>
<dbReference type="GO" id="GO:0022857">
    <property type="term" value="F:transmembrane transporter activity"/>
    <property type="evidence" value="ECO:0007669"/>
    <property type="project" value="InterPro"/>
</dbReference>
<feature type="transmembrane region" description="Helical" evidence="7">
    <location>
        <begin position="257"/>
        <end position="275"/>
    </location>
</feature>
<dbReference type="InterPro" id="IPR020846">
    <property type="entry name" value="MFS_dom"/>
</dbReference>
<dbReference type="PANTHER" id="PTHR23521">
    <property type="entry name" value="TRANSPORTER MFS SUPERFAMILY"/>
    <property type="match status" value="1"/>
</dbReference>
<reference evidence="9" key="2">
    <citation type="submission" date="2020-09" db="EMBL/GenBank/DDBJ databases">
        <authorList>
            <person name="Sun Q."/>
            <person name="Ohkuma M."/>
        </authorList>
    </citation>
    <scope>NUCLEOTIDE SEQUENCE</scope>
    <source>
        <strain evidence="9">JCM 15325</strain>
    </source>
</reference>
<dbReference type="InterPro" id="IPR011701">
    <property type="entry name" value="MFS"/>
</dbReference>
<evidence type="ECO:0000256" key="7">
    <source>
        <dbReference type="SAM" id="Phobius"/>
    </source>
</evidence>
<dbReference type="InterPro" id="IPR036259">
    <property type="entry name" value="MFS_trans_sf"/>
</dbReference>
<evidence type="ECO:0000313" key="10">
    <source>
        <dbReference type="Proteomes" id="UP000654670"/>
    </source>
</evidence>
<feature type="transmembrane region" description="Helical" evidence="7">
    <location>
        <begin position="214"/>
        <end position="237"/>
    </location>
</feature>
<feature type="transmembrane region" description="Helical" evidence="7">
    <location>
        <begin position="174"/>
        <end position="193"/>
    </location>
</feature>
<evidence type="ECO:0000256" key="1">
    <source>
        <dbReference type="ARBA" id="ARBA00004651"/>
    </source>
</evidence>
<dbReference type="GO" id="GO:0005886">
    <property type="term" value="C:plasma membrane"/>
    <property type="evidence" value="ECO:0007669"/>
    <property type="project" value="UniProtKB-SubCell"/>
</dbReference>